<evidence type="ECO:0000313" key="3">
    <source>
        <dbReference type="Proteomes" id="UP000199607"/>
    </source>
</evidence>
<name>A0A1I4BAN1_9EURY</name>
<keyword evidence="1" id="KW-0472">Membrane</keyword>
<organism evidence="2 3">
    <name type="scientific">Halogranum rubrum</name>
    <dbReference type="NCBI Taxonomy" id="553466"/>
    <lineage>
        <taxon>Archaea</taxon>
        <taxon>Methanobacteriati</taxon>
        <taxon>Methanobacteriota</taxon>
        <taxon>Stenosarchaea group</taxon>
        <taxon>Halobacteria</taxon>
        <taxon>Halobacteriales</taxon>
        <taxon>Haloferacaceae</taxon>
    </lineage>
</organism>
<dbReference type="Proteomes" id="UP000199607">
    <property type="component" value="Unassembled WGS sequence"/>
</dbReference>
<keyword evidence="1" id="KW-1133">Transmembrane helix</keyword>
<reference evidence="3" key="1">
    <citation type="submission" date="2016-10" db="EMBL/GenBank/DDBJ databases">
        <authorList>
            <person name="Varghese N."/>
            <person name="Submissions S."/>
        </authorList>
    </citation>
    <scope>NUCLEOTIDE SEQUENCE [LARGE SCALE GENOMIC DNA]</scope>
    <source>
        <strain evidence="3">CGMCC 1.7738</strain>
    </source>
</reference>
<keyword evidence="3" id="KW-1185">Reference proteome</keyword>
<keyword evidence="1" id="KW-0812">Transmembrane</keyword>
<sequence>MARPATVASVLVALEFVAMSAVVLLIGPTEAVLGAVPFALFFLIVLVLYFR</sequence>
<gene>
    <name evidence="2" type="ORF">SAMN04487950_0420</name>
</gene>
<dbReference type="AlphaFoldDB" id="A0A1I4BAN1"/>
<accession>A0A1I4BAN1</accession>
<dbReference type="EMBL" id="FOTC01000001">
    <property type="protein sequence ID" value="SFK65593.1"/>
    <property type="molecule type" value="Genomic_DNA"/>
</dbReference>
<proteinExistence type="predicted"/>
<protein>
    <submittedName>
        <fullName evidence="2">Uncharacterized protein</fullName>
    </submittedName>
</protein>
<feature type="transmembrane region" description="Helical" evidence="1">
    <location>
        <begin position="7"/>
        <end position="26"/>
    </location>
</feature>
<evidence type="ECO:0000256" key="1">
    <source>
        <dbReference type="SAM" id="Phobius"/>
    </source>
</evidence>
<feature type="transmembrane region" description="Helical" evidence="1">
    <location>
        <begin position="32"/>
        <end position="50"/>
    </location>
</feature>
<evidence type="ECO:0000313" key="2">
    <source>
        <dbReference type="EMBL" id="SFK65593.1"/>
    </source>
</evidence>